<dbReference type="Gene3D" id="3.20.20.80">
    <property type="entry name" value="Glycosidases"/>
    <property type="match status" value="1"/>
</dbReference>
<dbReference type="GO" id="GO:0005975">
    <property type="term" value="P:carbohydrate metabolic process"/>
    <property type="evidence" value="ECO:0007669"/>
    <property type="project" value="InterPro"/>
</dbReference>
<evidence type="ECO:0000256" key="4">
    <source>
        <dbReference type="ARBA" id="ARBA00022801"/>
    </source>
</evidence>
<feature type="domain" description="Glycoside hydrolase family 20 catalytic" evidence="5">
    <location>
        <begin position="4"/>
        <end position="135"/>
    </location>
</feature>
<evidence type="ECO:0000313" key="7">
    <source>
        <dbReference type="Proteomes" id="UP000800200"/>
    </source>
</evidence>
<dbReference type="AlphaFoldDB" id="A0A6A6ESJ1"/>
<sequence>MLLEWNLTLPDSTVNQPWRSNEALSQVLLQGHRVLFGSSTHWSLDSGNGAWLNLADPLNPGTDSRVHPPYVDHCARYKNRRHINSYNPLSGEPDAQRYLILGGKVHISGEMTDAVTLDGMLWPRAAAAAEVLWRGPGAHVSEDTARMLAELSERLVLRGIMTSMVQME</sequence>
<dbReference type="GO" id="GO:0030203">
    <property type="term" value="P:glycosaminoglycan metabolic process"/>
    <property type="evidence" value="ECO:0007669"/>
    <property type="project" value="TreeGrafter"/>
</dbReference>
<evidence type="ECO:0000256" key="1">
    <source>
        <dbReference type="ARBA" id="ARBA00001231"/>
    </source>
</evidence>
<dbReference type="InterPro" id="IPR025705">
    <property type="entry name" value="Beta_hexosaminidase_sua/sub"/>
</dbReference>
<reference evidence="6" key="1">
    <citation type="journal article" date="2020" name="Stud. Mycol.">
        <title>101 Dothideomycetes genomes: a test case for predicting lifestyles and emergence of pathogens.</title>
        <authorList>
            <person name="Haridas S."/>
            <person name="Albert R."/>
            <person name="Binder M."/>
            <person name="Bloem J."/>
            <person name="Labutti K."/>
            <person name="Salamov A."/>
            <person name="Andreopoulos B."/>
            <person name="Baker S."/>
            <person name="Barry K."/>
            <person name="Bills G."/>
            <person name="Bluhm B."/>
            <person name="Cannon C."/>
            <person name="Castanera R."/>
            <person name="Culley D."/>
            <person name="Daum C."/>
            <person name="Ezra D."/>
            <person name="Gonzalez J."/>
            <person name="Henrissat B."/>
            <person name="Kuo A."/>
            <person name="Liang C."/>
            <person name="Lipzen A."/>
            <person name="Lutzoni F."/>
            <person name="Magnuson J."/>
            <person name="Mondo S."/>
            <person name="Nolan M."/>
            <person name="Ohm R."/>
            <person name="Pangilinan J."/>
            <person name="Park H.-J."/>
            <person name="Ramirez L."/>
            <person name="Alfaro M."/>
            <person name="Sun H."/>
            <person name="Tritt A."/>
            <person name="Yoshinaga Y."/>
            <person name="Zwiers L.-H."/>
            <person name="Turgeon B."/>
            <person name="Goodwin S."/>
            <person name="Spatafora J."/>
            <person name="Crous P."/>
            <person name="Grigoriev I."/>
        </authorList>
    </citation>
    <scope>NUCLEOTIDE SEQUENCE</scope>
    <source>
        <strain evidence="6">CBS 207.26</strain>
    </source>
</reference>
<dbReference type="EC" id="3.2.1.52" evidence="3"/>
<evidence type="ECO:0000313" key="6">
    <source>
        <dbReference type="EMBL" id="KAF2193993.1"/>
    </source>
</evidence>
<evidence type="ECO:0000256" key="3">
    <source>
        <dbReference type="ARBA" id="ARBA00012663"/>
    </source>
</evidence>
<proteinExistence type="inferred from homology"/>
<name>A0A6A6ESJ1_9PEZI</name>
<dbReference type="GO" id="GO:0016020">
    <property type="term" value="C:membrane"/>
    <property type="evidence" value="ECO:0007669"/>
    <property type="project" value="TreeGrafter"/>
</dbReference>
<dbReference type="PANTHER" id="PTHR22600:SF58">
    <property type="entry name" value="BETA-HEXOSAMINIDASE"/>
    <property type="match status" value="1"/>
</dbReference>
<dbReference type="SUPFAM" id="SSF51445">
    <property type="entry name" value="(Trans)glycosidases"/>
    <property type="match status" value="1"/>
</dbReference>
<gene>
    <name evidence="6" type="ORF">K469DRAFT_689063</name>
</gene>
<comment type="similarity">
    <text evidence="2">Belongs to the glycosyl hydrolase 20 family.</text>
</comment>
<dbReference type="EMBL" id="ML994612">
    <property type="protein sequence ID" value="KAF2193993.1"/>
    <property type="molecule type" value="Genomic_DNA"/>
</dbReference>
<evidence type="ECO:0000256" key="2">
    <source>
        <dbReference type="ARBA" id="ARBA00006285"/>
    </source>
</evidence>
<dbReference type="Pfam" id="PF00728">
    <property type="entry name" value="Glyco_hydro_20"/>
    <property type="match status" value="1"/>
</dbReference>
<dbReference type="Proteomes" id="UP000800200">
    <property type="component" value="Unassembled WGS sequence"/>
</dbReference>
<dbReference type="PANTHER" id="PTHR22600">
    <property type="entry name" value="BETA-HEXOSAMINIDASE"/>
    <property type="match status" value="1"/>
</dbReference>
<keyword evidence="4 6" id="KW-0378">Hydrolase</keyword>
<dbReference type="OrthoDB" id="428480at2759"/>
<dbReference type="InterPro" id="IPR017853">
    <property type="entry name" value="GH"/>
</dbReference>
<dbReference type="InterPro" id="IPR015883">
    <property type="entry name" value="Glyco_hydro_20_cat"/>
</dbReference>
<accession>A0A6A6ESJ1</accession>
<evidence type="ECO:0000259" key="5">
    <source>
        <dbReference type="Pfam" id="PF00728"/>
    </source>
</evidence>
<keyword evidence="7" id="KW-1185">Reference proteome</keyword>
<comment type="catalytic activity">
    <reaction evidence="1">
        <text>Hydrolysis of terminal non-reducing N-acetyl-D-hexosamine residues in N-acetyl-beta-D-hexosaminides.</text>
        <dbReference type="EC" id="3.2.1.52"/>
    </reaction>
</comment>
<protein>
    <recommendedName>
        <fullName evidence="3">beta-N-acetylhexosaminidase</fullName>
        <ecNumber evidence="3">3.2.1.52</ecNumber>
    </recommendedName>
</protein>
<dbReference type="GO" id="GO:0016231">
    <property type="term" value="F:beta-N-acetylglucosaminidase activity"/>
    <property type="evidence" value="ECO:0007669"/>
    <property type="project" value="TreeGrafter"/>
</dbReference>
<organism evidence="6 7">
    <name type="scientific">Zopfia rhizophila CBS 207.26</name>
    <dbReference type="NCBI Taxonomy" id="1314779"/>
    <lineage>
        <taxon>Eukaryota</taxon>
        <taxon>Fungi</taxon>
        <taxon>Dikarya</taxon>
        <taxon>Ascomycota</taxon>
        <taxon>Pezizomycotina</taxon>
        <taxon>Dothideomycetes</taxon>
        <taxon>Dothideomycetes incertae sedis</taxon>
        <taxon>Zopfiaceae</taxon>
        <taxon>Zopfia</taxon>
    </lineage>
</organism>